<name>A0A166WUL0_9PEZI</name>
<dbReference type="AlphaFoldDB" id="A0A166WUL0"/>
<feature type="site" description="Important for catalytic activity, responsible for pKa modulation of the active site Glu and correct orientation of both the proton donor and substrate" evidence="5">
    <location>
        <position position="111"/>
    </location>
</feature>
<dbReference type="EMBL" id="LFIV01000019">
    <property type="protein sequence ID" value="KZL76006.1"/>
    <property type="molecule type" value="Genomic_DNA"/>
</dbReference>
<dbReference type="Pfam" id="PF06439">
    <property type="entry name" value="3keto-disac_hyd"/>
    <property type="match status" value="1"/>
</dbReference>
<comment type="similarity">
    <text evidence="1 6">Belongs to the glycosyl hydrolase 43 family.</text>
</comment>
<comment type="caution">
    <text evidence="8">The sequence shown here is derived from an EMBL/GenBank/DDBJ whole genome shotgun (WGS) entry which is preliminary data.</text>
</comment>
<dbReference type="InterPro" id="IPR023296">
    <property type="entry name" value="Glyco_hydro_beta-prop_sf"/>
</dbReference>
<dbReference type="PANTHER" id="PTHR43772">
    <property type="entry name" value="ENDO-1,4-BETA-XYLANASE"/>
    <property type="match status" value="1"/>
</dbReference>
<evidence type="ECO:0000256" key="2">
    <source>
        <dbReference type="ARBA" id="ARBA00022801"/>
    </source>
</evidence>
<evidence type="ECO:0000256" key="4">
    <source>
        <dbReference type="ARBA" id="ARBA00023295"/>
    </source>
</evidence>
<feature type="domain" description="3-keto-alpha-glucoside-1,2-lyase/3-keto-2-hydroxy-glucal hydratase" evidence="7">
    <location>
        <begin position="255"/>
        <end position="409"/>
    </location>
</feature>
<keyword evidence="9" id="KW-1185">Reference proteome</keyword>
<keyword evidence="3" id="KW-0119">Carbohydrate metabolism</keyword>
<dbReference type="CDD" id="cd18827">
    <property type="entry name" value="GH43_XlnD-like"/>
    <property type="match status" value="1"/>
</dbReference>
<evidence type="ECO:0000256" key="6">
    <source>
        <dbReference type="RuleBase" id="RU361187"/>
    </source>
</evidence>
<evidence type="ECO:0000256" key="5">
    <source>
        <dbReference type="PIRSR" id="PIRSR606710-2"/>
    </source>
</evidence>
<dbReference type="STRING" id="708197.A0A166WUL0"/>
<dbReference type="GO" id="GO:0005975">
    <property type="term" value="P:carbohydrate metabolic process"/>
    <property type="evidence" value="ECO:0007669"/>
    <property type="project" value="InterPro"/>
</dbReference>
<gene>
    <name evidence="8" type="ORF">CT0861_00231</name>
</gene>
<organism evidence="8 9">
    <name type="scientific">Colletotrichum tofieldiae</name>
    <dbReference type="NCBI Taxonomy" id="708197"/>
    <lineage>
        <taxon>Eukaryota</taxon>
        <taxon>Fungi</taxon>
        <taxon>Dikarya</taxon>
        <taxon>Ascomycota</taxon>
        <taxon>Pezizomycotina</taxon>
        <taxon>Sordariomycetes</taxon>
        <taxon>Hypocreomycetidae</taxon>
        <taxon>Glomerellales</taxon>
        <taxon>Glomerellaceae</taxon>
        <taxon>Colletotrichum</taxon>
        <taxon>Colletotrichum spaethianum species complex</taxon>
    </lineage>
</organism>
<evidence type="ECO:0000313" key="9">
    <source>
        <dbReference type="Proteomes" id="UP000076552"/>
    </source>
</evidence>
<evidence type="ECO:0000256" key="1">
    <source>
        <dbReference type="ARBA" id="ARBA00009865"/>
    </source>
</evidence>
<protein>
    <submittedName>
        <fullName evidence="8">Glycosyl hydrolase family protein</fullName>
    </submittedName>
</protein>
<dbReference type="Pfam" id="PF04616">
    <property type="entry name" value="Glyco_hydro_43"/>
    <property type="match status" value="2"/>
</dbReference>
<proteinExistence type="inferred from homology"/>
<reference evidence="8 9" key="1">
    <citation type="submission" date="2015-06" db="EMBL/GenBank/DDBJ databases">
        <title>Survival trade-offs in plant roots during colonization by closely related pathogenic and mutualistic fungi.</title>
        <authorList>
            <person name="Hacquard S."/>
            <person name="Kracher B."/>
            <person name="Hiruma K."/>
            <person name="Weinman A."/>
            <person name="Muench P."/>
            <person name="Garrido Oter R."/>
            <person name="Ver Loren van Themaat E."/>
            <person name="Dallerey J.-F."/>
            <person name="Damm U."/>
            <person name="Henrissat B."/>
            <person name="Lespinet O."/>
            <person name="Thon M."/>
            <person name="Kemen E."/>
            <person name="McHardy A.C."/>
            <person name="Schulze-Lefert P."/>
            <person name="O'Connell R.J."/>
        </authorList>
    </citation>
    <scope>NUCLEOTIDE SEQUENCE [LARGE SCALE GENOMIC DNA]</scope>
    <source>
        <strain evidence="8 9">0861</strain>
    </source>
</reference>
<dbReference type="InterPro" id="IPR010496">
    <property type="entry name" value="AL/BT2_dom"/>
</dbReference>
<evidence type="ECO:0000256" key="3">
    <source>
        <dbReference type="ARBA" id="ARBA00023277"/>
    </source>
</evidence>
<keyword evidence="4 6" id="KW-0326">Glycosidase</keyword>
<dbReference type="PANTHER" id="PTHR43772:SF2">
    <property type="entry name" value="PUTATIVE (AFU_ORTHOLOGUE AFUA_2G04480)-RELATED"/>
    <property type="match status" value="1"/>
</dbReference>
<dbReference type="InterPro" id="IPR052176">
    <property type="entry name" value="Glycosyl_Hydrlase_43_Enz"/>
</dbReference>
<evidence type="ECO:0000259" key="7">
    <source>
        <dbReference type="Pfam" id="PF06439"/>
    </source>
</evidence>
<evidence type="ECO:0000313" key="8">
    <source>
        <dbReference type="EMBL" id="KZL76006.1"/>
    </source>
</evidence>
<dbReference type="GO" id="GO:0004553">
    <property type="term" value="F:hydrolase activity, hydrolyzing O-glycosyl compounds"/>
    <property type="evidence" value="ECO:0007669"/>
    <property type="project" value="InterPro"/>
</dbReference>
<dbReference type="Proteomes" id="UP000076552">
    <property type="component" value="Unassembled WGS sequence"/>
</dbReference>
<dbReference type="Gene3D" id="2.60.120.560">
    <property type="entry name" value="Exo-inulinase, domain 1"/>
    <property type="match status" value="1"/>
</dbReference>
<dbReference type="InterPro" id="IPR006710">
    <property type="entry name" value="Glyco_hydro_43"/>
</dbReference>
<feature type="non-terminal residue" evidence="8">
    <location>
        <position position="1"/>
    </location>
</feature>
<dbReference type="SUPFAM" id="SSF75005">
    <property type="entry name" value="Arabinanase/levansucrase/invertase"/>
    <property type="match status" value="1"/>
</dbReference>
<dbReference type="Gene3D" id="2.115.10.20">
    <property type="entry name" value="Glycosyl hydrolase domain, family 43"/>
    <property type="match status" value="1"/>
</dbReference>
<keyword evidence="2 6" id="KW-0378">Hydrolase</keyword>
<sequence length="430" mass="47151">QYWVFPTSSCAYDEQTYLDAFSSPDLVYWTKHDNILTSDQVSWAKRAIWAPAHIERNAKYYLYFSANDIQEGENSVGGIGVAVADTPEGPYKDAIGKPLIGEYHNGAQPIDQDVFIDDDGQAYIYYGGHGHANIAKLNGDMISIGSFSDGTQFKEITPQNYVEGPLMFKLSYAISDSPIGPFDREAKILQHDTAVATGSGHNGVINVPGTDIWYIFYHRRPLGDGDGNHRQLAYDRMYFNEDGTIKQVTMLVKDNFDDGNLIGWCTSHKGSFSVKNGQLSTRKATSGKILQNTDFDDVVFDIDVTLVDPDVGSNARDSGDAGVLFGVTSASAGVDNVTGFYAAIDSSGKVLLGDMKQSWTQLASAKMEVKAGTKYHLRVTVINKEVRVFVDDMDSSKITYTVSRSTKGTPGLKVFRTGALYDNLSVAHPQ</sequence>
<accession>A0A166WUL0</accession>